<reference evidence="1 2" key="1">
    <citation type="submission" date="2020-10" db="EMBL/GenBank/DDBJ databases">
        <title>Olsenella immobilis sp.nov., isolated from the mud in a fermentation cellar used for the production of Chinese strong-flavoured liquor.</title>
        <authorList>
            <person name="Lu L."/>
        </authorList>
    </citation>
    <scope>NUCLEOTIDE SEQUENCE [LARGE SCALE GENOMIC DNA]</scope>
    <source>
        <strain evidence="1 2">LZLJ-2</strain>
    </source>
</reference>
<dbReference type="KEGG" id="tio:INP52_01220"/>
<name>A0A7S7M8X4_9ACTN</name>
<organism evidence="1 2">
    <name type="scientific">Thermophilibacter immobilis</name>
    <dbReference type="NCBI Taxonomy" id="2779519"/>
    <lineage>
        <taxon>Bacteria</taxon>
        <taxon>Bacillati</taxon>
        <taxon>Actinomycetota</taxon>
        <taxon>Coriobacteriia</taxon>
        <taxon>Coriobacteriales</taxon>
        <taxon>Atopobiaceae</taxon>
        <taxon>Thermophilibacter</taxon>
    </lineage>
</organism>
<dbReference type="Gene3D" id="3.40.140.30">
    <property type="entry name" value="Hypothetical protein TM1506"/>
    <property type="match status" value="1"/>
</dbReference>
<proteinExistence type="predicted"/>
<accession>A0A7S7M8X4</accession>
<evidence type="ECO:0000313" key="2">
    <source>
        <dbReference type="Proteomes" id="UP000593735"/>
    </source>
</evidence>
<protein>
    <submittedName>
        <fullName evidence="1">DUF1893 domain-containing protein</fullName>
    </submittedName>
</protein>
<gene>
    <name evidence="1" type="ORF">INP52_01220</name>
</gene>
<dbReference type="InterPro" id="IPR037081">
    <property type="entry name" value="Hyp_TM1506"/>
</dbReference>
<dbReference type="EMBL" id="CP063767">
    <property type="protein sequence ID" value="QOY60869.1"/>
    <property type="molecule type" value="Genomic_DNA"/>
</dbReference>
<evidence type="ECO:0000313" key="1">
    <source>
        <dbReference type="EMBL" id="QOY60869.1"/>
    </source>
</evidence>
<dbReference type="Proteomes" id="UP000593735">
    <property type="component" value="Chromosome"/>
</dbReference>
<sequence length="154" mass="16979">MNESLRKEIRSGEVLAAIESADGREVWRTSKSPVGTLLRAYLAHELDERELKGGVLYANQLGLALALFAKRAGVTQCVAAKLSDPGQQKLREEGVAVIFDRRIKLVRSSKNPEIVCPIEAALVDAKEDVGRWEFLEVRFGSNERAAAESEARIC</sequence>
<dbReference type="AlphaFoldDB" id="A0A7S7M8X4"/>
<keyword evidence="2" id="KW-1185">Reference proteome</keyword>
<dbReference type="RefSeq" id="WP_194371687.1">
    <property type="nucleotide sequence ID" value="NZ_CP063767.1"/>
</dbReference>
<dbReference type="Pfam" id="PF08973">
    <property type="entry name" value="TM1506"/>
    <property type="match status" value="1"/>
</dbReference>
<dbReference type="InterPro" id="IPR015067">
    <property type="entry name" value="DUF1893_TM1506-like"/>
</dbReference>